<reference evidence="1 2" key="1">
    <citation type="submission" date="2020-05" db="EMBL/GenBank/DDBJ databases">
        <title>Genomic Encyclopedia of Type Strains, Phase III (KMG-III): the genomes of soil and plant-associated and newly described type strains.</title>
        <authorList>
            <person name="Whitman W."/>
        </authorList>
    </citation>
    <scope>NUCLEOTIDE SEQUENCE [LARGE SCALE GENOMIC DNA]</scope>
    <source>
        <strain evidence="1 2">KCTC 19046</strain>
    </source>
</reference>
<evidence type="ECO:0000313" key="2">
    <source>
        <dbReference type="Proteomes" id="UP000757540"/>
    </source>
</evidence>
<organism evidence="1 2">
    <name type="scientific">Isoptericola halotolerans</name>
    <dbReference type="NCBI Taxonomy" id="300560"/>
    <lineage>
        <taxon>Bacteria</taxon>
        <taxon>Bacillati</taxon>
        <taxon>Actinomycetota</taxon>
        <taxon>Actinomycetes</taxon>
        <taxon>Micrococcales</taxon>
        <taxon>Promicromonosporaceae</taxon>
        <taxon>Isoptericola</taxon>
    </lineage>
</organism>
<name>A0ABX2A1T5_9MICO</name>
<comment type="caution">
    <text evidence="1">The sequence shown here is derived from an EMBL/GenBank/DDBJ whole genome shotgun (WGS) entry which is preliminary data.</text>
</comment>
<sequence length="86" mass="8750">MGLGTTASVALTGMEGHVVEVQAQLAASVPGFTLVGLPDAALAESRDRVRAAVLSSGIAWPQRKITVNLSPASLRKSGTGFDLSST</sequence>
<gene>
    <name evidence="1" type="ORF">HDG69_001362</name>
</gene>
<dbReference type="InterPro" id="IPR020568">
    <property type="entry name" value="Ribosomal_Su5_D2-typ_SF"/>
</dbReference>
<dbReference type="Pfam" id="PF13541">
    <property type="entry name" value="ChlI"/>
    <property type="match status" value="1"/>
</dbReference>
<keyword evidence="2" id="KW-1185">Reference proteome</keyword>
<dbReference type="EMBL" id="JABEZU010000001">
    <property type="protein sequence ID" value="NOV96809.1"/>
    <property type="molecule type" value="Genomic_DNA"/>
</dbReference>
<evidence type="ECO:0000313" key="1">
    <source>
        <dbReference type="EMBL" id="NOV96809.1"/>
    </source>
</evidence>
<proteinExistence type="predicted"/>
<protein>
    <submittedName>
        <fullName evidence="1">ATPase with chaperone activity</fullName>
    </submittedName>
</protein>
<dbReference type="Gene3D" id="3.30.230.10">
    <property type="match status" value="1"/>
</dbReference>
<dbReference type="InterPro" id="IPR014721">
    <property type="entry name" value="Ribsml_uS5_D2-typ_fold_subgr"/>
</dbReference>
<dbReference type="Proteomes" id="UP000757540">
    <property type="component" value="Unassembled WGS sequence"/>
</dbReference>
<dbReference type="SUPFAM" id="SSF54211">
    <property type="entry name" value="Ribosomal protein S5 domain 2-like"/>
    <property type="match status" value="1"/>
</dbReference>
<accession>A0ABX2A1T5</accession>